<comment type="caution">
    <text evidence="6">The sequence shown here is derived from an EMBL/GenBank/DDBJ whole genome shotgun (WGS) entry which is preliminary data.</text>
</comment>
<proteinExistence type="inferred from homology"/>
<keyword evidence="4" id="KW-0804">Transcription</keyword>
<dbReference type="RefSeq" id="WP_168882904.1">
    <property type="nucleotide sequence ID" value="NZ_JABAIL010000004.1"/>
</dbReference>
<keyword evidence="3" id="KW-0238">DNA-binding</keyword>
<evidence type="ECO:0000256" key="4">
    <source>
        <dbReference type="ARBA" id="ARBA00023163"/>
    </source>
</evidence>
<dbReference type="GO" id="GO:0000976">
    <property type="term" value="F:transcription cis-regulatory region binding"/>
    <property type="evidence" value="ECO:0007669"/>
    <property type="project" value="TreeGrafter"/>
</dbReference>
<evidence type="ECO:0000256" key="1">
    <source>
        <dbReference type="ARBA" id="ARBA00009437"/>
    </source>
</evidence>
<dbReference type="InterPro" id="IPR036388">
    <property type="entry name" value="WH-like_DNA-bd_sf"/>
</dbReference>
<evidence type="ECO:0000313" key="6">
    <source>
        <dbReference type="EMBL" id="NLR92184.1"/>
    </source>
</evidence>
<dbReference type="EMBL" id="JABAIL010000004">
    <property type="protein sequence ID" value="NLR92184.1"/>
    <property type="molecule type" value="Genomic_DNA"/>
</dbReference>
<dbReference type="SUPFAM" id="SSF46785">
    <property type="entry name" value="Winged helix' DNA-binding domain"/>
    <property type="match status" value="1"/>
</dbReference>
<dbReference type="AlphaFoldDB" id="A0A7X8SKZ8"/>
<dbReference type="PANTHER" id="PTHR30126:SF5">
    <property type="entry name" value="HTH-TYPE TRANSCRIPTIONAL ACTIVATOR CMPR"/>
    <property type="match status" value="1"/>
</dbReference>
<dbReference type="Gene3D" id="3.40.190.290">
    <property type="match status" value="1"/>
</dbReference>
<evidence type="ECO:0000256" key="2">
    <source>
        <dbReference type="ARBA" id="ARBA00023015"/>
    </source>
</evidence>
<accession>A0A7X8SKZ8</accession>
<reference evidence="6 7" key="1">
    <citation type="submission" date="2020-04" db="EMBL/GenBank/DDBJ databases">
        <title>Flammeovirga sp. SR4, a novel species isolated from seawater.</title>
        <authorList>
            <person name="Wang X."/>
        </authorList>
    </citation>
    <scope>NUCLEOTIDE SEQUENCE [LARGE SCALE GENOMIC DNA]</scope>
    <source>
        <strain evidence="6 7">SR4</strain>
    </source>
</reference>
<dbReference type="SUPFAM" id="SSF53850">
    <property type="entry name" value="Periplasmic binding protein-like II"/>
    <property type="match status" value="1"/>
</dbReference>
<feature type="domain" description="HTH lysR-type" evidence="5">
    <location>
        <begin position="1"/>
        <end position="60"/>
    </location>
</feature>
<evidence type="ECO:0000256" key="3">
    <source>
        <dbReference type="ARBA" id="ARBA00023125"/>
    </source>
</evidence>
<gene>
    <name evidence="6" type="ORF">HGP29_13235</name>
</gene>
<dbReference type="Gene3D" id="1.10.10.10">
    <property type="entry name" value="Winged helix-like DNA-binding domain superfamily/Winged helix DNA-binding domain"/>
    <property type="match status" value="1"/>
</dbReference>
<dbReference type="Proteomes" id="UP000585050">
    <property type="component" value="Unassembled WGS sequence"/>
</dbReference>
<dbReference type="PANTHER" id="PTHR30126">
    <property type="entry name" value="HTH-TYPE TRANSCRIPTIONAL REGULATOR"/>
    <property type="match status" value="1"/>
</dbReference>
<keyword evidence="2" id="KW-0805">Transcription regulation</keyword>
<dbReference type="Pfam" id="PF03466">
    <property type="entry name" value="LysR_substrate"/>
    <property type="match status" value="1"/>
</dbReference>
<dbReference type="InterPro" id="IPR005119">
    <property type="entry name" value="LysR_subst-bd"/>
</dbReference>
<dbReference type="Pfam" id="PF00126">
    <property type="entry name" value="HTH_1"/>
    <property type="match status" value="1"/>
</dbReference>
<sequence length="305" mass="34890">MNYTLHQLRVFLKVFELQSITKASEELFLTQPAVSIQLKKFQEQFKIPLTETIGRQLFFTEFGKEVVEICKNILGEADKFQSLTDQYNGLLTGKINISVVSTGKYVIPYFIQSFMKKYPQVELKIDVSNKLKVVESLERNATDFALVSVIPDNLELEILQLMENKLYLIGSADLSDKITTKKLSKMNMIFREQGSATRLAMEEFLEKRKLKYEKSIELVSNEAVKQTVNAGIGVSVMPLIGLKNELANGSLKVIPMRGLPIVTNWNFVYNKNKNLLPASAALIQHINEHREEIIDKYFSWAIDKR</sequence>
<comment type="similarity">
    <text evidence="1">Belongs to the LysR transcriptional regulatory family.</text>
</comment>
<dbReference type="InterPro" id="IPR000847">
    <property type="entry name" value="LysR_HTH_N"/>
</dbReference>
<name>A0A7X8SKZ8_9BACT</name>
<dbReference type="InterPro" id="IPR036390">
    <property type="entry name" value="WH_DNA-bd_sf"/>
</dbReference>
<evidence type="ECO:0000259" key="5">
    <source>
        <dbReference type="PROSITE" id="PS50931"/>
    </source>
</evidence>
<dbReference type="GO" id="GO:0003700">
    <property type="term" value="F:DNA-binding transcription factor activity"/>
    <property type="evidence" value="ECO:0007669"/>
    <property type="project" value="InterPro"/>
</dbReference>
<keyword evidence="7" id="KW-1185">Reference proteome</keyword>
<evidence type="ECO:0000313" key="7">
    <source>
        <dbReference type="Proteomes" id="UP000585050"/>
    </source>
</evidence>
<dbReference type="PROSITE" id="PS50931">
    <property type="entry name" value="HTH_LYSR"/>
    <property type="match status" value="1"/>
</dbReference>
<organism evidence="6 7">
    <name type="scientific">Flammeovirga agarivorans</name>
    <dbReference type="NCBI Taxonomy" id="2726742"/>
    <lineage>
        <taxon>Bacteria</taxon>
        <taxon>Pseudomonadati</taxon>
        <taxon>Bacteroidota</taxon>
        <taxon>Cytophagia</taxon>
        <taxon>Cytophagales</taxon>
        <taxon>Flammeovirgaceae</taxon>
        <taxon>Flammeovirga</taxon>
    </lineage>
</organism>
<protein>
    <submittedName>
        <fullName evidence="6">LysR family transcriptional regulator</fullName>
    </submittedName>
</protein>